<feature type="compositionally biased region" description="Polar residues" evidence="1">
    <location>
        <begin position="182"/>
        <end position="192"/>
    </location>
</feature>
<accession>A0A251U8S3</accession>
<dbReference type="InParanoid" id="A0A251U8S3"/>
<dbReference type="PANTHER" id="PTHR33971:SF3">
    <property type="entry name" value="UBIQUITIN CARBOXYL-TERMINAL HYDROLASE 36"/>
    <property type="match status" value="1"/>
</dbReference>
<gene>
    <name evidence="3" type="ORF">HannXRQ_Chr08g0232051</name>
    <name evidence="2" type="ORF">HanXRQr2_Chr01g0021161</name>
</gene>
<organism evidence="3 4">
    <name type="scientific">Helianthus annuus</name>
    <name type="common">Common sunflower</name>
    <dbReference type="NCBI Taxonomy" id="4232"/>
    <lineage>
        <taxon>Eukaryota</taxon>
        <taxon>Viridiplantae</taxon>
        <taxon>Streptophyta</taxon>
        <taxon>Embryophyta</taxon>
        <taxon>Tracheophyta</taxon>
        <taxon>Spermatophyta</taxon>
        <taxon>Magnoliopsida</taxon>
        <taxon>eudicotyledons</taxon>
        <taxon>Gunneridae</taxon>
        <taxon>Pentapetalae</taxon>
        <taxon>asterids</taxon>
        <taxon>campanulids</taxon>
        <taxon>Asterales</taxon>
        <taxon>Asteraceae</taxon>
        <taxon>Asteroideae</taxon>
        <taxon>Heliantheae alliance</taxon>
        <taxon>Heliantheae</taxon>
        <taxon>Helianthus</taxon>
    </lineage>
</organism>
<dbReference type="Gramene" id="mRNA:HanXRQr2_Chr01g0021161">
    <property type="protein sequence ID" value="CDS:HanXRQr2_Chr01g0021161.1"/>
    <property type="gene ID" value="HanXRQr2_Chr01g0021161"/>
</dbReference>
<name>A0A251U8S3_HELAN</name>
<protein>
    <submittedName>
        <fullName evidence="2">PLD-regulated protein1</fullName>
    </submittedName>
</protein>
<evidence type="ECO:0000256" key="1">
    <source>
        <dbReference type="SAM" id="MobiDB-lite"/>
    </source>
</evidence>
<dbReference type="PANTHER" id="PTHR33971">
    <property type="entry name" value="OS06G0232000 PROTEIN"/>
    <property type="match status" value="1"/>
</dbReference>
<feature type="region of interest" description="Disordered" evidence="1">
    <location>
        <begin position="126"/>
        <end position="223"/>
    </location>
</feature>
<dbReference type="EMBL" id="MNCJ02000316">
    <property type="protein sequence ID" value="KAF5821983.1"/>
    <property type="molecule type" value="Genomic_DNA"/>
</dbReference>
<dbReference type="GO" id="GO:0070300">
    <property type="term" value="F:phosphatidic acid binding"/>
    <property type="evidence" value="ECO:0007669"/>
    <property type="project" value="InterPro"/>
</dbReference>
<evidence type="ECO:0000313" key="2">
    <source>
        <dbReference type="EMBL" id="KAF5821983.1"/>
    </source>
</evidence>
<keyword evidence="4" id="KW-1185">Reference proteome</keyword>
<reference evidence="2" key="3">
    <citation type="submission" date="2020-06" db="EMBL/GenBank/DDBJ databases">
        <title>Helianthus annuus Genome sequencing and assembly Release 2.</title>
        <authorList>
            <person name="Gouzy J."/>
            <person name="Langlade N."/>
            <person name="Munos S."/>
        </authorList>
    </citation>
    <scope>NUCLEOTIDE SEQUENCE</scope>
    <source>
        <tissue evidence="2">Leaves</tissue>
    </source>
</reference>
<sequence length="354" mass="40464">MAYYDDGYIWAQEHTTFFPVAHQDPVSFSNYETYGYVDTNYDASNVCVFNEAKSIDHGYEYDYSYSDTYDYDKGYDYGDCHDWYSSPNTDINYLAQNYMEPKLIAYEPVECDTGYVSYHTQHSISYSKVDPGFNEPEFEEYDPTPYDGGYDIVSAYGKPLPPSDKTCYPRSKPKPVAPRPTPNSESLPNTKASPKPEPEPKHMPIATPIPLPKPEPKPELEPEPEPELVHALVPVPEPLELNEVGEREKKEYNYPGYGYDYPWPEYDNAHAIGAGYDYGYGKQVVQIPPCEYSPEVVDFCESIFGSWPCLARIRKQQMGVVNNSQMSTPEIGQRNPWEECASYFFGRPIASYNV</sequence>
<proteinExistence type="predicted"/>
<reference evidence="3" key="2">
    <citation type="submission" date="2017-02" db="EMBL/GenBank/DDBJ databases">
        <title>Sunflower complete genome.</title>
        <authorList>
            <person name="Langlade N."/>
            <person name="Munos S."/>
        </authorList>
    </citation>
    <scope>NUCLEOTIDE SEQUENCE [LARGE SCALE GENOMIC DNA]</scope>
    <source>
        <tissue evidence="3">Leaves</tissue>
    </source>
</reference>
<dbReference type="InterPro" id="IPR038943">
    <property type="entry name" value="PLDrp1-like"/>
</dbReference>
<evidence type="ECO:0000313" key="4">
    <source>
        <dbReference type="Proteomes" id="UP000215914"/>
    </source>
</evidence>
<dbReference type="EMBL" id="CM007897">
    <property type="protein sequence ID" value="OTG19256.1"/>
    <property type="molecule type" value="Genomic_DNA"/>
</dbReference>
<dbReference type="OrthoDB" id="768992at2759"/>
<evidence type="ECO:0000313" key="3">
    <source>
        <dbReference type="EMBL" id="OTG19256.1"/>
    </source>
</evidence>
<reference evidence="2 4" key="1">
    <citation type="journal article" date="2017" name="Nature">
        <title>The sunflower genome provides insights into oil metabolism, flowering and Asterid evolution.</title>
        <authorList>
            <person name="Badouin H."/>
            <person name="Gouzy J."/>
            <person name="Grassa C.J."/>
            <person name="Murat F."/>
            <person name="Staton S.E."/>
            <person name="Cottret L."/>
            <person name="Lelandais-Briere C."/>
            <person name="Owens G.L."/>
            <person name="Carrere S."/>
            <person name="Mayjonade B."/>
            <person name="Legrand L."/>
            <person name="Gill N."/>
            <person name="Kane N.C."/>
            <person name="Bowers J.E."/>
            <person name="Hubner S."/>
            <person name="Bellec A."/>
            <person name="Berard A."/>
            <person name="Berges H."/>
            <person name="Blanchet N."/>
            <person name="Boniface M.C."/>
            <person name="Brunel D."/>
            <person name="Catrice O."/>
            <person name="Chaidir N."/>
            <person name="Claudel C."/>
            <person name="Donnadieu C."/>
            <person name="Faraut T."/>
            <person name="Fievet G."/>
            <person name="Helmstetter N."/>
            <person name="King M."/>
            <person name="Knapp S.J."/>
            <person name="Lai Z."/>
            <person name="Le Paslier M.C."/>
            <person name="Lippi Y."/>
            <person name="Lorenzon L."/>
            <person name="Mandel J.R."/>
            <person name="Marage G."/>
            <person name="Marchand G."/>
            <person name="Marquand E."/>
            <person name="Bret-Mestries E."/>
            <person name="Morien E."/>
            <person name="Nambeesan S."/>
            <person name="Nguyen T."/>
            <person name="Pegot-Espagnet P."/>
            <person name="Pouilly N."/>
            <person name="Raftis F."/>
            <person name="Sallet E."/>
            <person name="Schiex T."/>
            <person name="Thomas J."/>
            <person name="Vandecasteele C."/>
            <person name="Vares D."/>
            <person name="Vear F."/>
            <person name="Vautrin S."/>
            <person name="Crespi M."/>
            <person name="Mangin B."/>
            <person name="Burke J.M."/>
            <person name="Salse J."/>
            <person name="Munos S."/>
            <person name="Vincourt P."/>
            <person name="Rieseberg L.H."/>
            <person name="Langlade N.B."/>
        </authorList>
    </citation>
    <scope>NUCLEOTIDE SEQUENCE [LARGE SCALE GENOMIC DNA]</scope>
    <source>
        <strain evidence="4">cv. SF193</strain>
        <tissue evidence="2">Leaves</tissue>
    </source>
</reference>
<dbReference type="Proteomes" id="UP000215914">
    <property type="component" value="Chromosome 8"/>
</dbReference>
<dbReference type="AlphaFoldDB" id="A0A251U8S3"/>